<dbReference type="SFLD" id="SFLDG00002">
    <property type="entry name" value="C1.7:_P-type_atpase_like"/>
    <property type="match status" value="1"/>
</dbReference>
<accession>A0AAJ5VAV2</accession>
<dbReference type="PRINTS" id="PR00120">
    <property type="entry name" value="HATPASE"/>
</dbReference>
<gene>
    <name evidence="10" type="ORF">PWF71_16435</name>
</gene>
<dbReference type="InterPro" id="IPR023298">
    <property type="entry name" value="ATPase_P-typ_TM_dom_sf"/>
</dbReference>
<dbReference type="NCBIfam" id="TIGR01512">
    <property type="entry name" value="ATPase-IB2_Cd"/>
    <property type="match status" value="1"/>
</dbReference>
<dbReference type="Gene3D" id="3.40.1110.10">
    <property type="entry name" value="Calcium-transporting ATPase, cytoplasmic domain N"/>
    <property type="match status" value="1"/>
</dbReference>
<feature type="transmembrane region" description="Helical" evidence="8">
    <location>
        <begin position="84"/>
        <end position="112"/>
    </location>
</feature>
<comment type="similarity">
    <text evidence="2 8">Belongs to the cation transport ATPase (P-type) (TC 3.A.3) family. Type IB subfamily.</text>
</comment>
<dbReference type="NCBIfam" id="TIGR01525">
    <property type="entry name" value="ATPase-IB_hvy"/>
    <property type="match status" value="1"/>
</dbReference>
<evidence type="ECO:0000256" key="3">
    <source>
        <dbReference type="ARBA" id="ARBA00022692"/>
    </source>
</evidence>
<feature type="domain" description="P-type ATPase A" evidence="9">
    <location>
        <begin position="134"/>
        <end position="233"/>
    </location>
</feature>
<dbReference type="SUPFAM" id="SSF56784">
    <property type="entry name" value="HAD-like"/>
    <property type="match status" value="1"/>
</dbReference>
<dbReference type="GO" id="GO:0046872">
    <property type="term" value="F:metal ion binding"/>
    <property type="evidence" value="ECO:0007669"/>
    <property type="project" value="UniProtKB-KW"/>
</dbReference>
<keyword evidence="5" id="KW-1278">Translocase</keyword>
<evidence type="ECO:0000256" key="8">
    <source>
        <dbReference type="RuleBase" id="RU362081"/>
    </source>
</evidence>
<dbReference type="Pfam" id="PF00702">
    <property type="entry name" value="Hydrolase"/>
    <property type="match status" value="1"/>
</dbReference>
<keyword evidence="8" id="KW-1003">Cell membrane</keyword>
<dbReference type="PROSITE" id="PS01229">
    <property type="entry name" value="COF_2"/>
    <property type="match status" value="1"/>
</dbReference>
<dbReference type="SUPFAM" id="SSF81653">
    <property type="entry name" value="Calcium ATPase, transduction domain A"/>
    <property type="match status" value="1"/>
</dbReference>
<dbReference type="RefSeq" id="WP_051498774.1">
    <property type="nucleotide sequence ID" value="NZ_CP118606.1"/>
</dbReference>
<feature type="transmembrane region" description="Helical" evidence="8">
    <location>
        <begin position="578"/>
        <end position="598"/>
    </location>
</feature>
<organism evidence="10 11">
    <name type="scientific">Microbacterium maritypicum</name>
    <name type="common">Microbacterium liquefaciens</name>
    <dbReference type="NCBI Taxonomy" id="33918"/>
    <lineage>
        <taxon>Bacteria</taxon>
        <taxon>Bacillati</taxon>
        <taxon>Actinomycetota</taxon>
        <taxon>Actinomycetes</taxon>
        <taxon>Micrococcales</taxon>
        <taxon>Microbacteriaceae</taxon>
        <taxon>Microbacterium</taxon>
    </lineage>
</organism>
<evidence type="ECO:0000313" key="11">
    <source>
        <dbReference type="Proteomes" id="UP001214756"/>
    </source>
</evidence>
<evidence type="ECO:0000256" key="7">
    <source>
        <dbReference type="ARBA" id="ARBA00023136"/>
    </source>
</evidence>
<dbReference type="PROSITE" id="PS00154">
    <property type="entry name" value="ATPASE_E1_E2"/>
    <property type="match status" value="1"/>
</dbReference>
<dbReference type="Gene3D" id="2.70.150.10">
    <property type="entry name" value="Calcium-transporting ATPase, cytoplasmic transduction domain A"/>
    <property type="match status" value="1"/>
</dbReference>
<dbReference type="InterPro" id="IPR051014">
    <property type="entry name" value="Cation_Transport_ATPase_IB"/>
</dbReference>
<keyword evidence="6 8" id="KW-1133">Transmembrane helix</keyword>
<dbReference type="InterPro" id="IPR018303">
    <property type="entry name" value="ATPase_P-typ_P_site"/>
</dbReference>
<dbReference type="InterPro" id="IPR044492">
    <property type="entry name" value="P_typ_ATPase_HD_dom"/>
</dbReference>
<keyword evidence="7 8" id="KW-0472">Membrane</keyword>
<proteinExistence type="inferred from homology"/>
<keyword evidence="4 8" id="KW-0479">Metal-binding</keyword>
<comment type="subcellular location">
    <subcellularLocation>
        <location evidence="1">Cell membrane</location>
        <topology evidence="1">Multi-pass membrane protein</topology>
    </subcellularLocation>
</comment>
<dbReference type="GO" id="GO:0005524">
    <property type="term" value="F:ATP binding"/>
    <property type="evidence" value="ECO:0007669"/>
    <property type="project" value="UniProtKB-UniRule"/>
</dbReference>
<feature type="transmembrane region" description="Helical" evidence="8">
    <location>
        <begin position="274"/>
        <end position="299"/>
    </location>
</feature>
<keyword evidence="8" id="KW-0547">Nucleotide-binding</keyword>
<reference evidence="10" key="1">
    <citation type="submission" date="2023-02" db="EMBL/GenBank/DDBJ databases">
        <title>Genome sequence of Microbacterium liquefaciens B1075.</title>
        <authorList>
            <person name="Cao J."/>
            <person name="Li X."/>
        </authorList>
    </citation>
    <scope>NUCLEOTIDE SEQUENCE</scope>
    <source>
        <strain evidence="10">B1075</strain>
    </source>
</reference>
<evidence type="ECO:0000256" key="4">
    <source>
        <dbReference type="ARBA" id="ARBA00022723"/>
    </source>
</evidence>
<evidence type="ECO:0000256" key="5">
    <source>
        <dbReference type="ARBA" id="ARBA00022967"/>
    </source>
</evidence>
<dbReference type="InterPro" id="IPR023299">
    <property type="entry name" value="ATPase_P-typ_cyto_dom_N"/>
</dbReference>
<protein>
    <submittedName>
        <fullName evidence="10">Cation-translocating P-type ATPase</fullName>
    </submittedName>
</protein>
<dbReference type="FunFam" id="2.70.150.10:FF:000002">
    <property type="entry name" value="Copper-transporting ATPase 1, putative"/>
    <property type="match status" value="1"/>
</dbReference>
<dbReference type="InterPro" id="IPR036412">
    <property type="entry name" value="HAD-like_sf"/>
</dbReference>
<keyword evidence="3 8" id="KW-0812">Transmembrane</keyword>
<evidence type="ECO:0000256" key="2">
    <source>
        <dbReference type="ARBA" id="ARBA00006024"/>
    </source>
</evidence>
<dbReference type="PANTHER" id="PTHR48085">
    <property type="entry name" value="CADMIUM/ZINC-TRANSPORTING ATPASE HMA2-RELATED"/>
    <property type="match status" value="1"/>
</dbReference>
<dbReference type="NCBIfam" id="TIGR01494">
    <property type="entry name" value="ATPase_P-type"/>
    <property type="match status" value="1"/>
</dbReference>
<feature type="transmembrane region" description="Helical" evidence="8">
    <location>
        <begin position="53"/>
        <end position="72"/>
    </location>
</feature>
<dbReference type="Gene3D" id="3.40.50.1000">
    <property type="entry name" value="HAD superfamily/HAD-like"/>
    <property type="match status" value="1"/>
</dbReference>
<sequence length="640" mass="67226">MTDPIAADTAARPAGNRTTFMSLMTRERWIEVARILLTGLVAFLYWQQLIPVPVLWVAVAVGLYPLVKTGLIDLFTERKIGTELFVTVATIFALVGGEEVAGSVLMVIILIAEFIADLNTDRARASIQGLIGAVPTIARVRDNGQERVVPIAELHVDDVVLVRAGDSIPVDGTVVAGDGAADEASVTGESVPKDKSAGSRVFAGTILKSGALDVRTEAVGEQTTFARIVALVEDAEDSRAPVQKLADKVAAWLIPLIIVFLVVVFLVTRDVSMIVTLMIFTSPAELALATPMVIIAAIARAARSGILIKGGIYLESLARATTVVFDKTGTLTVGSPKVSAVRIADASVERDELLRLTAGLDRRSSHPLAEAIVTYVREAGVEIPEPTDFQVVPGRGVTGTVEGRALLVGNAALLAEAGIDVPSTAEATTVIHVAADGRLIGSFELEDQIRPGAKEAIAGLRVNGVKRIAMLTGDNAAVAGRVAENLGIDEVYADLLPEDKVDVISQMQARGERVAMVGDGINDAPALALAETGIAMGAGGTQAAIEAADVALMTDDLSKIVGVRAIARRAYRTIQENLFVGVGVVHVLGITAALLGWIGPIQAAIIHLGPDILVFLNSTKLLSVRIKTGPDTALEPLRRD</sequence>
<dbReference type="InterPro" id="IPR008250">
    <property type="entry name" value="ATPase_P-typ_transduc_dom_A_sf"/>
</dbReference>
<dbReference type="InterPro" id="IPR059000">
    <property type="entry name" value="ATPase_P-type_domA"/>
</dbReference>
<dbReference type="GO" id="GO:0016887">
    <property type="term" value="F:ATP hydrolysis activity"/>
    <property type="evidence" value="ECO:0007669"/>
    <property type="project" value="InterPro"/>
</dbReference>
<evidence type="ECO:0000256" key="6">
    <source>
        <dbReference type="ARBA" id="ARBA00022989"/>
    </source>
</evidence>
<dbReference type="InterPro" id="IPR001757">
    <property type="entry name" value="P_typ_ATPase"/>
</dbReference>
<evidence type="ECO:0000256" key="1">
    <source>
        <dbReference type="ARBA" id="ARBA00004651"/>
    </source>
</evidence>
<dbReference type="EMBL" id="CP118606">
    <property type="protein sequence ID" value="WEF20856.1"/>
    <property type="molecule type" value="Genomic_DNA"/>
</dbReference>
<dbReference type="GO" id="GO:0005886">
    <property type="term" value="C:plasma membrane"/>
    <property type="evidence" value="ECO:0007669"/>
    <property type="project" value="UniProtKB-SubCell"/>
</dbReference>
<feature type="transmembrane region" description="Helical" evidence="8">
    <location>
        <begin position="29"/>
        <end position="46"/>
    </location>
</feature>
<dbReference type="InterPro" id="IPR027256">
    <property type="entry name" value="P-typ_ATPase_IB"/>
</dbReference>
<evidence type="ECO:0000259" key="9">
    <source>
        <dbReference type="Pfam" id="PF00122"/>
    </source>
</evidence>
<dbReference type="InterPro" id="IPR023214">
    <property type="entry name" value="HAD_sf"/>
</dbReference>
<dbReference type="PANTHER" id="PTHR48085:SF5">
    <property type="entry name" value="CADMIUM_ZINC-TRANSPORTING ATPASE HMA4-RELATED"/>
    <property type="match status" value="1"/>
</dbReference>
<dbReference type="AlphaFoldDB" id="A0AAJ5VAV2"/>
<dbReference type="SUPFAM" id="SSF81665">
    <property type="entry name" value="Calcium ATPase, transmembrane domain M"/>
    <property type="match status" value="1"/>
</dbReference>
<dbReference type="SFLD" id="SFLDF00027">
    <property type="entry name" value="p-type_atpase"/>
    <property type="match status" value="1"/>
</dbReference>
<dbReference type="PRINTS" id="PR00119">
    <property type="entry name" value="CATATPASE"/>
</dbReference>
<dbReference type="SFLD" id="SFLDS00003">
    <property type="entry name" value="Haloacid_Dehalogenase"/>
    <property type="match status" value="1"/>
</dbReference>
<name>A0AAJ5VAV2_MICMQ</name>
<evidence type="ECO:0000313" key="10">
    <source>
        <dbReference type="EMBL" id="WEF20856.1"/>
    </source>
</evidence>
<dbReference type="Pfam" id="PF00122">
    <property type="entry name" value="E1-E2_ATPase"/>
    <property type="match status" value="1"/>
</dbReference>
<dbReference type="GO" id="GO:0019829">
    <property type="term" value="F:ATPase-coupled monoatomic cation transmembrane transporter activity"/>
    <property type="evidence" value="ECO:0007669"/>
    <property type="project" value="InterPro"/>
</dbReference>
<keyword evidence="8" id="KW-0067">ATP-binding</keyword>
<dbReference type="Proteomes" id="UP001214756">
    <property type="component" value="Chromosome"/>
</dbReference>
<feature type="transmembrane region" description="Helical" evidence="8">
    <location>
        <begin position="249"/>
        <end position="268"/>
    </location>
</feature>